<proteinExistence type="predicted"/>
<dbReference type="EMBL" id="LBPV01000060">
    <property type="protein sequence ID" value="KKP63904.1"/>
    <property type="molecule type" value="Genomic_DNA"/>
</dbReference>
<protein>
    <submittedName>
        <fullName evidence="1">Uncharacterized protein</fullName>
    </submittedName>
</protein>
<comment type="caution">
    <text evidence="1">The sequence shown here is derived from an EMBL/GenBank/DDBJ whole genome shotgun (WGS) entry which is preliminary data.</text>
</comment>
<gene>
    <name evidence="1" type="ORF">UR61_C0060G0003</name>
</gene>
<name>A0A0G0B3H7_9BACT</name>
<evidence type="ECO:0000313" key="1">
    <source>
        <dbReference type="EMBL" id="KKP63904.1"/>
    </source>
</evidence>
<dbReference type="Proteomes" id="UP000033866">
    <property type="component" value="Unassembled WGS sequence"/>
</dbReference>
<evidence type="ECO:0000313" key="2">
    <source>
        <dbReference type="Proteomes" id="UP000033866"/>
    </source>
</evidence>
<accession>A0A0G0B3H7</accession>
<reference evidence="1 2" key="1">
    <citation type="journal article" date="2015" name="Nature">
        <title>rRNA introns, odd ribosomes, and small enigmatic genomes across a large radiation of phyla.</title>
        <authorList>
            <person name="Brown C.T."/>
            <person name="Hug L.A."/>
            <person name="Thomas B.C."/>
            <person name="Sharon I."/>
            <person name="Castelle C.J."/>
            <person name="Singh A."/>
            <person name="Wilkins M.J."/>
            <person name="Williams K.H."/>
            <person name="Banfield J.F."/>
        </authorList>
    </citation>
    <scope>NUCLEOTIDE SEQUENCE [LARGE SCALE GENOMIC DNA]</scope>
</reference>
<dbReference type="AlphaFoldDB" id="A0A0G0B3H7"/>
<organism evidence="1 2">
    <name type="scientific">candidate division WS6 bacterium GW2011_GWE1_34_7</name>
    <dbReference type="NCBI Taxonomy" id="1619093"/>
    <lineage>
        <taxon>Bacteria</taxon>
        <taxon>Candidatus Dojkabacteria</taxon>
    </lineage>
</organism>
<sequence>MINNEVEGSEFGLDSEGMRALLVDEVAKAIFLGQITDDNPSPSNGKTSLDQLLEWEFDIEGEDGMRQLKTDVFARVLELRGGCDMFGYDDVIF</sequence>